<evidence type="ECO:0000313" key="2">
    <source>
        <dbReference type="EMBL" id="KAL0481825.1"/>
    </source>
</evidence>
<dbReference type="EMBL" id="JAOPGA020000288">
    <property type="protein sequence ID" value="KAL0477998.1"/>
    <property type="molecule type" value="Genomic_DNA"/>
</dbReference>
<dbReference type="EMBL" id="JAOPGA020000796">
    <property type="protein sequence ID" value="KAL0481825.1"/>
    <property type="molecule type" value="Genomic_DNA"/>
</dbReference>
<gene>
    <name evidence="1" type="ORF">AKO1_005371</name>
    <name evidence="2" type="ORF">AKO1_010656</name>
</gene>
<evidence type="ECO:0000313" key="3">
    <source>
        <dbReference type="Proteomes" id="UP001431209"/>
    </source>
</evidence>
<reference evidence="1 3" key="1">
    <citation type="submission" date="2024-03" db="EMBL/GenBank/DDBJ databases">
        <title>The Acrasis kona genome and developmental transcriptomes reveal deep origins of eukaryotic multicellular pathways.</title>
        <authorList>
            <person name="Sheikh S."/>
            <person name="Fu C.-J."/>
            <person name="Brown M.W."/>
            <person name="Baldauf S.L."/>
        </authorList>
    </citation>
    <scope>NUCLEOTIDE SEQUENCE [LARGE SCALE GENOMIC DNA]</scope>
    <source>
        <strain evidence="1 3">ATCC MYA-3509</strain>
    </source>
</reference>
<dbReference type="AlphaFoldDB" id="A0AAW2YLW5"/>
<evidence type="ECO:0000313" key="1">
    <source>
        <dbReference type="EMBL" id="KAL0477998.1"/>
    </source>
</evidence>
<name>A0AAW2YLW5_9EUKA</name>
<proteinExistence type="predicted"/>
<dbReference type="Proteomes" id="UP001431209">
    <property type="component" value="Unassembled WGS sequence"/>
</dbReference>
<accession>A0AAW2YLW5</accession>
<sequence>MRTHIPVMNAAKNLRYIHMDIERSVYTPILKTAFRLSRPTEEKEGKNVNEIFAVKPSSVYFPFDSNTKQQKTPSWKTLNINMVRFSPHIHMYKEEVVKEGVTFLMDKKTCSKRNNVQQINVEA</sequence>
<protein>
    <submittedName>
        <fullName evidence="1">Nbr1</fullName>
    </submittedName>
</protein>
<comment type="caution">
    <text evidence="1">The sequence shown here is derived from an EMBL/GenBank/DDBJ whole genome shotgun (WGS) entry which is preliminary data.</text>
</comment>
<keyword evidence="3" id="KW-1185">Reference proteome</keyword>
<organism evidence="1 3">
    <name type="scientific">Acrasis kona</name>
    <dbReference type="NCBI Taxonomy" id="1008807"/>
    <lineage>
        <taxon>Eukaryota</taxon>
        <taxon>Discoba</taxon>
        <taxon>Heterolobosea</taxon>
        <taxon>Tetramitia</taxon>
        <taxon>Eutetramitia</taxon>
        <taxon>Acrasidae</taxon>
        <taxon>Acrasis</taxon>
    </lineage>
</organism>